<dbReference type="GO" id="GO:0016301">
    <property type="term" value="F:kinase activity"/>
    <property type="evidence" value="ECO:0007669"/>
    <property type="project" value="UniProtKB-KW"/>
</dbReference>
<proteinExistence type="predicted"/>
<keyword evidence="2" id="KW-0808">Transferase</keyword>
<sequence>MEPVKTALSGEEAAQAMRDLLGPIGHWTPLTEGEVSQAFGFRAGGRDLVLRVAPRRDGFDRDAWIAGRLRGTPVPVPEVLHVGPVGAGAYACVSARVGGVHLTGADAAHQHRMAPVVRALIEDIAAVDLAGTEGYGSIDPATGNGAAPTWAAQLRALLPADWNALGSFDDIAMTEELTATALGIADGLPEVRRLVHGDLGPDNFTVEGDRIAGVFDWEAAMYGDPMWELARYVLWAPVMPSTRVQADHDLDLLAGEAVEDRLRCLVIVNGLWALDFYRRTSQAGPMEFMLNRLNGFRGEPLPVGTGREDYWMRIGRRR</sequence>
<protein>
    <submittedName>
        <fullName evidence="2">Hygromycin-B 4-O-kinase</fullName>
    </submittedName>
</protein>
<dbReference type="Proteomes" id="UP000238176">
    <property type="component" value="Unassembled WGS sequence"/>
</dbReference>
<organism evidence="2 3">
    <name type="scientific">Glycomyces artemisiae</name>
    <dbReference type="NCBI Taxonomy" id="1076443"/>
    <lineage>
        <taxon>Bacteria</taxon>
        <taxon>Bacillati</taxon>
        <taxon>Actinomycetota</taxon>
        <taxon>Actinomycetes</taxon>
        <taxon>Glycomycetales</taxon>
        <taxon>Glycomycetaceae</taxon>
        <taxon>Glycomyces</taxon>
    </lineage>
</organism>
<dbReference type="AlphaFoldDB" id="A0A2T0UP97"/>
<dbReference type="Gene3D" id="3.90.1200.10">
    <property type="match status" value="1"/>
</dbReference>
<dbReference type="InterPro" id="IPR011009">
    <property type="entry name" value="Kinase-like_dom_sf"/>
</dbReference>
<gene>
    <name evidence="2" type="ORF">B0I28_103131</name>
</gene>
<evidence type="ECO:0000313" key="3">
    <source>
        <dbReference type="Proteomes" id="UP000238176"/>
    </source>
</evidence>
<name>A0A2T0UP97_9ACTN</name>
<feature type="domain" description="Aminoglycoside phosphotransferase" evidence="1">
    <location>
        <begin position="27"/>
        <end position="235"/>
    </location>
</feature>
<evidence type="ECO:0000259" key="1">
    <source>
        <dbReference type="Pfam" id="PF01636"/>
    </source>
</evidence>
<dbReference type="Gene3D" id="3.30.200.150">
    <property type="match status" value="1"/>
</dbReference>
<dbReference type="SUPFAM" id="SSF56112">
    <property type="entry name" value="Protein kinase-like (PK-like)"/>
    <property type="match status" value="1"/>
</dbReference>
<accession>A0A2T0UP97</accession>
<reference evidence="2 3" key="1">
    <citation type="submission" date="2018-03" db="EMBL/GenBank/DDBJ databases">
        <title>Genomic Encyclopedia of Type Strains, Phase III (KMG-III): the genomes of soil and plant-associated and newly described type strains.</title>
        <authorList>
            <person name="Whitman W."/>
        </authorList>
    </citation>
    <scope>NUCLEOTIDE SEQUENCE [LARGE SCALE GENOMIC DNA]</scope>
    <source>
        <strain evidence="2 3">CGMCC 4.7067</strain>
    </source>
</reference>
<dbReference type="InterPro" id="IPR051678">
    <property type="entry name" value="AGP_Transferase"/>
</dbReference>
<dbReference type="EMBL" id="PVTJ01000003">
    <property type="protein sequence ID" value="PRY59657.1"/>
    <property type="molecule type" value="Genomic_DNA"/>
</dbReference>
<dbReference type="PANTHER" id="PTHR21310">
    <property type="entry name" value="AMINOGLYCOSIDE PHOSPHOTRANSFERASE-RELATED-RELATED"/>
    <property type="match status" value="1"/>
</dbReference>
<dbReference type="InterPro" id="IPR002575">
    <property type="entry name" value="Aminoglycoside_PTrfase"/>
</dbReference>
<comment type="caution">
    <text evidence="2">The sequence shown here is derived from an EMBL/GenBank/DDBJ whole genome shotgun (WGS) entry which is preliminary data.</text>
</comment>
<dbReference type="Pfam" id="PF01636">
    <property type="entry name" value="APH"/>
    <property type="match status" value="1"/>
</dbReference>
<keyword evidence="2" id="KW-0418">Kinase</keyword>
<evidence type="ECO:0000313" key="2">
    <source>
        <dbReference type="EMBL" id="PRY59657.1"/>
    </source>
</evidence>
<keyword evidence="3" id="KW-1185">Reference proteome</keyword>